<dbReference type="Pfam" id="PF07690">
    <property type="entry name" value="MFS_1"/>
    <property type="match status" value="1"/>
</dbReference>
<feature type="transmembrane region" description="Helical" evidence="6">
    <location>
        <begin position="137"/>
        <end position="154"/>
    </location>
</feature>
<accession>A0A427YQW2</accession>
<feature type="transmembrane region" description="Helical" evidence="6">
    <location>
        <begin position="431"/>
        <end position="449"/>
    </location>
</feature>
<dbReference type="PANTHER" id="PTHR23502:SF181">
    <property type="entry name" value="MAJOR FACILITATOR SUPERFAMILY (MFS) PROFILE DOMAIN-CONTAINING PROTEIN"/>
    <property type="match status" value="1"/>
</dbReference>
<organism evidence="8 9">
    <name type="scientific">Saitozyma podzolica</name>
    <dbReference type="NCBI Taxonomy" id="1890683"/>
    <lineage>
        <taxon>Eukaryota</taxon>
        <taxon>Fungi</taxon>
        <taxon>Dikarya</taxon>
        <taxon>Basidiomycota</taxon>
        <taxon>Agaricomycotina</taxon>
        <taxon>Tremellomycetes</taxon>
        <taxon>Tremellales</taxon>
        <taxon>Trimorphomycetaceae</taxon>
        <taxon>Saitozyma</taxon>
    </lineage>
</organism>
<feature type="transmembrane region" description="Helical" evidence="6">
    <location>
        <begin position="456"/>
        <end position="474"/>
    </location>
</feature>
<dbReference type="EMBL" id="RSCD01000004">
    <property type="protein sequence ID" value="RSH93481.1"/>
    <property type="molecule type" value="Genomic_DNA"/>
</dbReference>
<protein>
    <recommendedName>
        <fullName evidence="7">Major facilitator superfamily (MFS) profile domain-containing protein</fullName>
    </recommendedName>
</protein>
<dbReference type="Proteomes" id="UP000279259">
    <property type="component" value="Unassembled WGS sequence"/>
</dbReference>
<feature type="transmembrane region" description="Helical" evidence="6">
    <location>
        <begin position="304"/>
        <end position="323"/>
    </location>
</feature>
<feature type="transmembrane region" description="Helical" evidence="6">
    <location>
        <begin position="381"/>
        <end position="411"/>
    </location>
</feature>
<dbReference type="InterPro" id="IPR011701">
    <property type="entry name" value="MFS"/>
</dbReference>
<keyword evidence="2 6" id="KW-0812">Transmembrane</keyword>
<dbReference type="STRING" id="1890683.A0A427YQW2"/>
<dbReference type="InterPro" id="IPR036259">
    <property type="entry name" value="MFS_trans_sf"/>
</dbReference>
<feature type="transmembrane region" description="Helical" evidence="6">
    <location>
        <begin position="196"/>
        <end position="221"/>
    </location>
</feature>
<keyword evidence="9" id="KW-1185">Reference proteome</keyword>
<feature type="transmembrane region" description="Helical" evidence="6">
    <location>
        <begin position="335"/>
        <end position="360"/>
    </location>
</feature>
<evidence type="ECO:0000256" key="6">
    <source>
        <dbReference type="SAM" id="Phobius"/>
    </source>
</evidence>
<proteinExistence type="predicted"/>
<feature type="transmembrane region" description="Helical" evidence="6">
    <location>
        <begin position="227"/>
        <end position="245"/>
    </location>
</feature>
<dbReference type="SUPFAM" id="SSF103473">
    <property type="entry name" value="MFS general substrate transporter"/>
    <property type="match status" value="1"/>
</dbReference>
<comment type="subcellular location">
    <subcellularLocation>
        <location evidence="1">Membrane</location>
        <topology evidence="1">Multi-pass membrane protein</topology>
    </subcellularLocation>
</comment>
<evidence type="ECO:0000256" key="4">
    <source>
        <dbReference type="ARBA" id="ARBA00023136"/>
    </source>
</evidence>
<evidence type="ECO:0000259" key="7">
    <source>
        <dbReference type="PROSITE" id="PS50850"/>
    </source>
</evidence>
<evidence type="ECO:0000256" key="3">
    <source>
        <dbReference type="ARBA" id="ARBA00022989"/>
    </source>
</evidence>
<comment type="caution">
    <text evidence="8">The sequence shown here is derived from an EMBL/GenBank/DDBJ whole genome shotgun (WGS) entry which is preliminary data.</text>
</comment>
<dbReference type="GO" id="GO:0022857">
    <property type="term" value="F:transmembrane transporter activity"/>
    <property type="evidence" value="ECO:0007669"/>
    <property type="project" value="InterPro"/>
</dbReference>
<dbReference type="InterPro" id="IPR020846">
    <property type="entry name" value="MFS_dom"/>
</dbReference>
<dbReference type="AlphaFoldDB" id="A0A427YQW2"/>
<name>A0A427YQW2_9TREE</name>
<feature type="compositionally biased region" description="Basic and acidic residues" evidence="5">
    <location>
        <begin position="30"/>
        <end position="44"/>
    </location>
</feature>
<dbReference type="PROSITE" id="PS50850">
    <property type="entry name" value="MFS"/>
    <property type="match status" value="1"/>
</dbReference>
<reference evidence="8 9" key="1">
    <citation type="submission" date="2018-11" db="EMBL/GenBank/DDBJ databases">
        <title>Genome sequence of Saitozyma podzolica DSM 27192.</title>
        <authorList>
            <person name="Aliyu H."/>
            <person name="Gorte O."/>
            <person name="Ochsenreither K."/>
        </authorList>
    </citation>
    <scope>NUCLEOTIDE SEQUENCE [LARGE SCALE GENOMIC DNA]</scope>
    <source>
        <strain evidence="8 9">DSM 27192</strain>
    </source>
</reference>
<dbReference type="GO" id="GO:0005886">
    <property type="term" value="C:plasma membrane"/>
    <property type="evidence" value="ECO:0007669"/>
    <property type="project" value="TreeGrafter"/>
</dbReference>
<dbReference type="OrthoDB" id="2585655at2759"/>
<feature type="transmembrane region" description="Helical" evidence="6">
    <location>
        <begin position="160"/>
        <end position="184"/>
    </location>
</feature>
<evidence type="ECO:0000256" key="5">
    <source>
        <dbReference type="SAM" id="MobiDB-lite"/>
    </source>
</evidence>
<gene>
    <name evidence="8" type="ORF">EHS25_007837</name>
</gene>
<sequence length="490" mass="54391">MAPGGSPDPRIEKGLEDVVENVDEYIDPQDGSRHQIDSTTKLDPHGFPLSPQPSDFKDDPLNWSPRLKLSVLLQVSIMALLGPFNAAEPNPSLNLLSAAFHTPVEIVTYSTTTSIITGGLSPFILIPLSHVYGRRPVVLFCQLLVIFTHIGTAYTKTLGALIAVRAINGLGFGGMMAVGTPILNDMYFMHERGEKTGVYTIFVTNGAHVAVLTGGWIGQAAGWQWDFYYPALVTTVSFLVALFFLPETMFSRGPRFLEEKRGERTWKQLLWDFKGNMIPQRKLRPMDFMTSLIMLKYPSVSIPFFFYTWSWTFINILPAVSMAKIYASVYGFKSGTIGLCTGIPLIIGCLVGELTGGRLSDYILLRRARGRGGIFKPEDRLYLTFLSAIAGPVGVGVYGLQVTSTCLYAYLSDCYRPQTPESAVLMNLSRGISFVVGFFWPTMVANIGYAWTWGSLAIVLLLCWTPVGALMIWGEKWRLRLGPPTFHQYN</sequence>
<dbReference type="Gene3D" id="1.20.1250.20">
    <property type="entry name" value="MFS general substrate transporter like domains"/>
    <property type="match status" value="1"/>
</dbReference>
<feature type="region of interest" description="Disordered" evidence="5">
    <location>
        <begin position="23"/>
        <end position="55"/>
    </location>
</feature>
<evidence type="ECO:0000256" key="1">
    <source>
        <dbReference type="ARBA" id="ARBA00004141"/>
    </source>
</evidence>
<evidence type="ECO:0000313" key="9">
    <source>
        <dbReference type="Proteomes" id="UP000279259"/>
    </source>
</evidence>
<feature type="domain" description="Major facilitator superfamily (MFS) profile" evidence="7">
    <location>
        <begin position="71"/>
        <end position="480"/>
    </location>
</feature>
<keyword evidence="3 6" id="KW-1133">Transmembrane helix</keyword>
<keyword evidence="4 6" id="KW-0472">Membrane</keyword>
<evidence type="ECO:0000313" key="8">
    <source>
        <dbReference type="EMBL" id="RSH93481.1"/>
    </source>
</evidence>
<evidence type="ECO:0000256" key="2">
    <source>
        <dbReference type="ARBA" id="ARBA00022692"/>
    </source>
</evidence>
<dbReference type="PANTHER" id="PTHR23502">
    <property type="entry name" value="MAJOR FACILITATOR SUPERFAMILY"/>
    <property type="match status" value="1"/>
</dbReference>
<feature type="transmembrane region" description="Helical" evidence="6">
    <location>
        <begin position="106"/>
        <end position="125"/>
    </location>
</feature>